<dbReference type="EMBL" id="NBAG03000221">
    <property type="protein sequence ID" value="PNI76464.1"/>
    <property type="molecule type" value="Genomic_DNA"/>
</dbReference>
<dbReference type="AlphaFoldDB" id="A0A2J8NXI1"/>
<dbReference type="InterPro" id="IPR028198">
    <property type="entry name" value="SFTA2"/>
</dbReference>
<organism evidence="1 2">
    <name type="scientific">Pan troglodytes</name>
    <name type="common">Chimpanzee</name>
    <dbReference type="NCBI Taxonomy" id="9598"/>
    <lineage>
        <taxon>Eukaryota</taxon>
        <taxon>Metazoa</taxon>
        <taxon>Chordata</taxon>
        <taxon>Craniata</taxon>
        <taxon>Vertebrata</taxon>
        <taxon>Euteleostomi</taxon>
        <taxon>Mammalia</taxon>
        <taxon>Eutheria</taxon>
        <taxon>Euarchontoglires</taxon>
        <taxon>Primates</taxon>
        <taxon>Haplorrhini</taxon>
        <taxon>Catarrhini</taxon>
        <taxon>Hominidae</taxon>
        <taxon>Pan</taxon>
    </lineage>
</organism>
<protein>
    <submittedName>
        <fullName evidence="1">SFTA2 isoform 3</fullName>
    </submittedName>
</protein>
<proteinExistence type="predicted"/>
<evidence type="ECO:0000313" key="2">
    <source>
        <dbReference type="Proteomes" id="UP000236370"/>
    </source>
</evidence>
<dbReference type="PANTHER" id="PTHR38500:SF1">
    <property type="entry name" value="SURFACTANT-ASSOCIATED PROTEIN 2"/>
    <property type="match status" value="1"/>
</dbReference>
<reference evidence="1 2" key="1">
    <citation type="submission" date="2017-12" db="EMBL/GenBank/DDBJ databases">
        <title>High-resolution comparative analysis of great ape genomes.</title>
        <authorList>
            <person name="Pollen A."/>
            <person name="Hastie A."/>
            <person name="Hormozdiari F."/>
            <person name="Dougherty M."/>
            <person name="Liu R."/>
            <person name="Chaisson M."/>
            <person name="Hoppe E."/>
            <person name="Hill C."/>
            <person name="Pang A."/>
            <person name="Hillier L."/>
            <person name="Baker C."/>
            <person name="Armstrong J."/>
            <person name="Shendure J."/>
            <person name="Paten B."/>
            <person name="Wilson R."/>
            <person name="Chao H."/>
            <person name="Schneider V."/>
            <person name="Ventura M."/>
            <person name="Kronenberg Z."/>
            <person name="Murali S."/>
            <person name="Gordon D."/>
            <person name="Cantsilieris S."/>
            <person name="Munson K."/>
            <person name="Nelson B."/>
            <person name="Raja A."/>
            <person name="Underwood J."/>
            <person name="Diekhans M."/>
            <person name="Fiddes I."/>
            <person name="Haussler D."/>
            <person name="Eichler E."/>
        </authorList>
    </citation>
    <scope>NUCLEOTIDE SEQUENCE [LARGE SCALE GENOMIC DNA]</scope>
    <source>
        <strain evidence="1">Yerkes chimp pedigree #C0471</strain>
    </source>
</reference>
<dbReference type="Pfam" id="PF15210">
    <property type="entry name" value="SFTA2"/>
    <property type="match status" value="1"/>
</dbReference>
<accession>A0A2J8NXI1</accession>
<name>A0A2J8NXI1_PANTR</name>
<evidence type="ECO:0000313" key="1">
    <source>
        <dbReference type="EMBL" id="PNI76464.1"/>
    </source>
</evidence>
<dbReference type="Proteomes" id="UP000236370">
    <property type="component" value="Unassembled WGS sequence"/>
</dbReference>
<comment type="caution">
    <text evidence="1">The sequence shown here is derived from an EMBL/GenBank/DDBJ whole genome shotgun (WGS) entry which is preliminary data.</text>
</comment>
<gene>
    <name evidence="1" type="ORF">CK820_G0006788</name>
</gene>
<dbReference type="SMR" id="A0A2J8NXI1"/>
<sequence length="55" mass="6236">MTLQLKLKESFLTNSSYESSFLELLEKLCLLLHLPSGTSVTLHHARSQHHVVCNT</sequence>
<dbReference type="PANTHER" id="PTHR38500">
    <property type="entry name" value="SURFACTANT-ASSOCIATED PROTEIN 2"/>
    <property type="match status" value="1"/>
</dbReference>